<evidence type="ECO:0000313" key="6">
    <source>
        <dbReference type="EMBL" id="UYV81862.1"/>
    </source>
</evidence>
<protein>
    <recommendedName>
        <fullName evidence="1">RNA-directed DNA polymerase</fullName>
        <ecNumber evidence="1">2.7.7.49</ecNumber>
    </recommendedName>
</protein>
<dbReference type="PROSITE" id="PS50878">
    <property type="entry name" value="RT_POL"/>
    <property type="match status" value="1"/>
</dbReference>
<dbReference type="EC" id="2.7.7.49" evidence="1"/>
<feature type="domain" description="Reverse transcriptase" evidence="4">
    <location>
        <begin position="112"/>
        <end position="309"/>
    </location>
</feature>
<dbReference type="InterPro" id="IPR036397">
    <property type="entry name" value="RNaseH_sf"/>
</dbReference>
<dbReference type="Gene3D" id="1.10.340.70">
    <property type="match status" value="1"/>
</dbReference>
<dbReference type="PROSITE" id="PS50994">
    <property type="entry name" value="INTEGRASE"/>
    <property type="match status" value="1"/>
</dbReference>
<dbReference type="EMBL" id="CP092882">
    <property type="protein sequence ID" value="UYV81862.1"/>
    <property type="molecule type" value="Genomic_DNA"/>
</dbReference>
<dbReference type="Gene3D" id="3.30.70.270">
    <property type="match status" value="3"/>
</dbReference>
<dbReference type="SUPFAM" id="SSF56672">
    <property type="entry name" value="DNA/RNA polymerases"/>
    <property type="match status" value="2"/>
</dbReference>
<dbReference type="Pfam" id="PF00078">
    <property type="entry name" value="RVT_1"/>
    <property type="match status" value="1"/>
</dbReference>
<feature type="region of interest" description="Disordered" evidence="3">
    <location>
        <begin position="973"/>
        <end position="1006"/>
    </location>
</feature>
<dbReference type="InterPro" id="IPR043502">
    <property type="entry name" value="DNA/RNA_pol_sf"/>
</dbReference>
<dbReference type="PANTHER" id="PTHR37984:SF5">
    <property type="entry name" value="PROTEIN NYNRIN-LIKE"/>
    <property type="match status" value="1"/>
</dbReference>
<dbReference type="CDD" id="cd09274">
    <property type="entry name" value="RNase_HI_RT_Ty3"/>
    <property type="match status" value="1"/>
</dbReference>
<dbReference type="InterPro" id="IPR043128">
    <property type="entry name" value="Rev_trsase/Diguanyl_cyclase"/>
</dbReference>
<dbReference type="Proteomes" id="UP001235939">
    <property type="component" value="Chromosome 20"/>
</dbReference>
<dbReference type="InterPro" id="IPR012337">
    <property type="entry name" value="RNaseH-like_sf"/>
</dbReference>
<dbReference type="PANTHER" id="PTHR37984">
    <property type="entry name" value="PROTEIN CBG26694"/>
    <property type="match status" value="1"/>
</dbReference>
<keyword evidence="2" id="KW-0511">Multifunctional enzyme</keyword>
<dbReference type="Gene3D" id="3.10.20.370">
    <property type="match status" value="1"/>
</dbReference>
<name>A0ABY6LNA1_9ARAC</name>
<dbReference type="Pfam" id="PF17921">
    <property type="entry name" value="Integrase_H2C2"/>
    <property type="match status" value="1"/>
</dbReference>
<evidence type="ECO:0000259" key="5">
    <source>
        <dbReference type="PROSITE" id="PS50994"/>
    </source>
</evidence>
<dbReference type="InterPro" id="IPR000477">
    <property type="entry name" value="RT_dom"/>
</dbReference>
<dbReference type="InterPro" id="IPR001584">
    <property type="entry name" value="Integrase_cat-core"/>
</dbReference>
<proteinExistence type="predicted"/>
<dbReference type="Pfam" id="PF17919">
    <property type="entry name" value="RT_RNaseH_2"/>
    <property type="match status" value="1"/>
</dbReference>
<evidence type="ECO:0000256" key="3">
    <source>
        <dbReference type="SAM" id="MobiDB-lite"/>
    </source>
</evidence>
<feature type="compositionally biased region" description="Basic and acidic residues" evidence="3">
    <location>
        <begin position="988"/>
        <end position="997"/>
    </location>
</feature>
<dbReference type="CDD" id="cd01647">
    <property type="entry name" value="RT_LTR"/>
    <property type="match status" value="1"/>
</dbReference>
<sequence>MLPFQICRLPLGIAGIVGISGIRQLELNFSHSGEITSDLMGDSKELRNAAFRTSLIAEPSDIMLPAIPISEIKTEKDILSAFPHCFCNEIEDMGGGSTIIAPKLTMKTDKPVYRAQYPIPNNLLPQVKDLVDKLTKGGIVERSTSLWNSPLFPVVKSDGSVRITLDLRHRGFPFPIPRIEENLRAFTGAKIFSTIDLTSGFFQIHLPEEDREFFAFSLPWGRYHFTRLTQGAKNSAQVFQLAMNIVFGDLLYKCVRLYIDDVIVYSDSYEQHILDLVDVFECLSKFRLKAKRGKSHFFQQSVEYLGHIIDQNGIKPATNNILALQSVPRPKNIKGVRSFLGLVNYYRRFIPQAGDLLAPLNDLLKNGRKFLWESVHQEAFDQVIARLTSSPILVHPDPNKPYLLYTDASGIAVGACLCQEEDGASKPIAYFSKKLHGPELRYSTIEKETFAIVLSLQHFKHLLIGSKIDIHTDHKPIMYNKGADYKNLRLSRWAEFIQDFNVTYHHVAGRDNVVADFLSRFPHEEEKPGGPDGIVAAMTCPDSVFMPLSTDLCSELKNEPHWMPIIEKLNANNPMTELKKKFYQLDREGNLRVLGKKGTWLLVIPLRKRSEVIRYHHDLPSSGHFGVRKTLVRLRESYFWHNMTQDVKKYIQHCNSCQYANPGVIKSANTPHFWPNHPFEHLAIDFIGPLEQTPSGNSSILTIIDLFTKFPILVATPNQKSETVARILISDVISHYGVPKTILSDRGTVFMSRSNGAAERLNRTVIESLRKCASGSSWDELLPLVAMSIRSTLHASTGYSPAKLLYGYEMRLPELLGSDMDFPIPEDNIHFWAREYDKHFKKDLEEVHTAVRQAYAKEREGALRNFHYHKLREFEPGELVLVERKYHIKGVHKFQPRFAGPYKVIRRAGLTVYLLEDMTTKARDKYHIDRIKLYHQPIAILKGPQEGPEDDTDEPVLLTPAWVNHYHPPYLNSRTERNQGQEATTRVEVQKPSELRRSTRKQKKDWSCGERRPLAAAFACPFLNGGHGWDEEPKEHKIIEGQVKEMSDKGIYRNPTSPVLVQLYRKRNQMAQNRFCVDYRKRGSHILYLILTTGSISRDDILPLSDFVSGYWKCSLDKESKPITTGTDYTNLILPFGLTGTPGNFERIMNMLLAELKLSESKMTSFYMATIYRNERLGNVLQCFQEAKLSLKSSKCRFAHERLPNLCHVVSENGVEPATDKIEGVRNFPITKKKRCFIKNFVKICKPLACLMGKDKKFVIVAPRK</sequence>
<evidence type="ECO:0000256" key="2">
    <source>
        <dbReference type="ARBA" id="ARBA00023268"/>
    </source>
</evidence>
<feature type="domain" description="Integrase catalytic" evidence="5">
    <location>
        <begin position="674"/>
        <end position="767"/>
    </location>
</feature>
<reference evidence="6 7" key="1">
    <citation type="submission" date="2022-01" db="EMBL/GenBank/DDBJ databases">
        <title>A chromosomal length assembly of Cordylochernes scorpioides.</title>
        <authorList>
            <person name="Zeh D."/>
            <person name="Zeh J."/>
        </authorList>
    </citation>
    <scope>NUCLEOTIDE SEQUENCE [LARGE SCALE GENOMIC DNA]</scope>
    <source>
        <strain evidence="6">IN4F17</strain>
        <tissue evidence="6">Whole Body</tissue>
    </source>
</reference>
<evidence type="ECO:0000313" key="7">
    <source>
        <dbReference type="Proteomes" id="UP001235939"/>
    </source>
</evidence>
<dbReference type="SUPFAM" id="SSF53098">
    <property type="entry name" value="Ribonuclease H-like"/>
    <property type="match status" value="1"/>
</dbReference>
<accession>A0ABY6LNA1</accession>
<dbReference type="Gene3D" id="3.10.10.10">
    <property type="entry name" value="HIV Type 1 Reverse Transcriptase, subunit A, domain 1"/>
    <property type="match status" value="2"/>
</dbReference>
<evidence type="ECO:0000259" key="4">
    <source>
        <dbReference type="PROSITE" id="PS50878"/>
    </source>
</evidence>
<keyword evidence="7" id="KW-1185">Reference proteome</keyword>
<gene>
    <name evidence="6" type="ORF">LAZ67_20002724</name>
</gene>
<dbReference type="InterPro" id="IPR050951">
    <property type="entry name" value="Retrovirus_Pol_polyprotein"/>
</dbReference>
<dbReference type="Gene3D" id="3.30.420.10">
    <property type="entry name" value="Ribonuclease H-like superfamily/Ribonuclease H"/>
    <property type="match status" value="2"/>
</dbReference>
<evidence type="ECO:0000256" key="1">
    <source>
        <dbReference type="ARBA" id="ARBA00012493"/>
    </source>
</evidence>
<dbReference type="Pfam" id="PF00665">
    <property type="entry name" value="rve"/>
    <property type="match status" value="1"/>
</dbReference>
<dbReference type="InterPro" id="IPR041588">
    <property type="entry name" value="Integrase_H2C2"/>
</dbReference>
<dbReference type="InterPro" id="IPR041577">
    <property type="entry name" value="RT_RNaseH_2"/>
</dbReference>
<organism evidence="6 7">
    <name type="scientific">Cordylochernes scorpioides</name>
    <dbReference type="NCBI Taxonomy" id="51811"/>
    <lineage>
        <taxon>Eukaryota</taxon>
        <taxon>Metazoa</taxon>
        <taxon>Ecdysozoa</taxon>
        <taxon>Arthropoda</taxon>
        <taxon>Chelicerata</taxon>
        <taxon>Arachnida</taxon>
        <taxon>Pseudoscorpiones</taxon>
        <taxon>Cheliferoidea</taxon>
        <taxon>Chernetidae</taxon>
        <taxon>Cordylochernes</taxon>
    </lineage>
</organism>